<sequence>MSAAAPDRLDSRDRIELRLSLLGLRSLFPALELVTPDHPTAVSRLHFHSARVDYLSVLTNDMV</sequence>
<name>A0A482T8I9_9EURY</name>
<comment type="caution">
    <text evidence="1">The sequence shown here is derived from an EMBL/GenBank/DDBJ whole genome shotgun (WGS) entry which is preliminary data.</text>
</comment>
<dbReference type="EMBL" id="RZHH01000002">
    <property type="protein sequence ID" value="RYJ12972.1"/>
    <property type="molecule type" value="Genomic_DNA"/>
</dbReference>
<evidence type="ECO:0000313" key="2">
    <source>
        <dbReference type="Proteomes" id="UP000294028"/>
    </source>
</evidence>
<dbReference type="AlphaFoldDB" id="A0A482T8I9"/>
<organism evidence="1 2">
    <name type="scientific">Halogeometricum borinquense</name>
    <dbReference type="NCBI Taxonomy" id="60847"/>
    <lineage>
        <taxon>Archaea</taxon>
        <taxon>Methanobacteriati</taxon>
        <taxon>Methanobacteriota</taxon>
        <taxon>Stenosarchaea group</taxon>
        <taxon>Halobacteria</taxon>
        <taxon>Halobacteriales</taxon>
        <taxon>Haloferacaceae</taxon>
        <taxon>Halogeometricum</taxon>
    </lineage>
</organism>
<evidence type="ECO:0000313" key="1">
    <source>
        <dbReference type="EMBL" id="RYJ12972.1"/>
    </source>
</evidence>
<reference evidence="1 2" key="1">
    <citation type="submission" date="2018-12" db="EMBL/GenBank/DDBJ databases">
        <title>Genome analysis provides insights into bioremediation potentialities of Halogeometricum borinquense strain N11.</title>
        <authorList>
            <person name="Najjari A."/>
            <person name="Youssef N."/>
            <person name="Fhoula I."/>
            <person name="Ben Dhia O."/>
            <person name="Mahjoubi M."/>
            <person name="Ouzari H.I."/>
            <person name="Cherif A."/>
        </authorList>
    </citation>
    <scope>NUCLEOTIDE SEQUENCE [LARGE SCALE GENOMIC DNA]</scope>
    <source>
        <strain evidence="1 2">N11</strain>
    </source>
</reference>
<proteinExistence type="predicted"/>
<dbReference type="Proteomes" id="UP000294028">
    <property type="component" value="Unassembled WGS sequence"/>
</dbReference>
<gene>
    <name evidence="1" type="ORF">ELS19_02640</name>
</gene>
<protein>
    <submittedName>
        <fullName evidence="1">Uncharacterized protein</fullName>
    </submittedName>
</protein>
<accession>A0A482T8I9</accession>